<evidence type="ECO:0000256" key="5">
    <source>
        <dbReference type="ARBA" id="ARBA00023015"/>
    </source>
</evidence>
<dbReference type="InterPro" id="IPR017855">
    <property type="entry name" value="SMAD-like_dom_sf"/>
</dbReference>
<protein>
    <recommendedName>
        <fullName evidence="9">Mothers against decapentaplegic homolog</fullName>
        <shortName evidence="9">MAD homolog</shortName>
        <shortName evidence="9">Mothers against DPP homolog</shortName>
    </recommendedName>
    <alternativeName>
        <fullName evidence="9">SMAD family member</fullName>
    </alternativeName>
</protein>
<dbReference type="Proteomes" id="UP000472277">
    <property type="component" value="Chromosome 3"/>
</dbReference>
<dbReference type="GO" id="GO:0060395">
    <property type="term" value="P:SMAD protein signal transduction"/>
    <property type="evidence" value="ECO:0007669"/>
    <property type="project" value="TreeGrafter"/>
</dbReference>
<dbReference type="GO" id="GO:0009653">
    <property type="term" value="P:anatomical structure morphogenesis"/>
    <property type="evidence" value="ECO:0007669"/>
    <property type="project" value="TreeGrafter"/>
</dbReference>
<evidence type="ECO:0000256" key="9">
    <source>
        <dbReference type="RuleBase" id="RU361195"/>
    </source>
</evidence>
<dbReference type="InterPro" id="IPR013019">
    <property type="entry name" value="MAD_homology_MH1"/>
</dbReference>
<evidence type="ECO:0000256" key="6">
    <source>
        <dbReference type="ARBA" id="ARBA00023125"/>
    </source>
</evidence>
<dbReference type="PROSITE" id="PS51075">
    <property type="entry name" value="MH1"/>
    <property type="match status" value="1"/>
</dbReference>
<dbReference type="Pfam" id="PF03165">
    <property type="entry name" value="MH1"/>
    <property type="match status" value="1"/>
</dbReference>
<dbReference type="FunFam" id="2.60.200.10:FF:000001">
    <property type="entry name" value="Mothers against decapentaplegic homolog"/>
    <property type="match status" value="1"/>
</dbReference>
<evidence type="ECO:0000313" key="14">
    <source>
        <dbReference type="Proteomes" id="UP000472277"/>
    </source>
</evidence>
<evidence type="ECO:0000259" key="12">
    <source>
        <dbReference type="PROSITE" id="PS51076"/>
    </source>
</evidence>
<dbReference type="Gene3D" id="3.90.520.10">
    <property type="entry name" value="SMAD MH1 domain"/>
    <property type="match status" value="1"/>
</dbReference>
<dbReference type="GO" id="GO:0007179">
    <property type="term" value="P:transforming growth factor beta receptor signaling pathway"/>
    <property type="evidence" value="ECO:0007669"/>
    <property type="project" value="TreeGrafter"/>
</dbReference>
<reference evidence="13" key="1">
    <citation type="submission" date="2025-08" db="UniProtKB">
        <authorList>
            <consortium name="Ensembl"/>
        </authorList>
    </citation>
    <scope>IDENTIFICATION</scope>
</reference>
<proteinExistence type="inferred from homology"/>
<gene>
    <name evidence="13" type="primary">SMAD5</name>
    <name evidence="13" type="synonym">LOC115167106</name>
</gene>
<evidence type="ECO:0000256" key="3">
    <source>
        <dbReference type="ARBA" id="ARBA00022723"/>
    </source>
</evidence>
<dbReference type="InterPro" id="IPR001132">
    <property type="entry name" value="SMAD_dom_Dwarfin-type"/>
</dbReference>
<feature type="domain" description="MH2" evidence="12">
    <location>
        <begin position="238"/>
        <end position="432"/>
    </location>
</feature>
<dbReference type="GO" id="GO:0000978">
    <property type="term" value="F:RNA polymerase II cis-regulatory region sequence-specific DNA binding"/>
    <property type="evidence" value="ECO:0007669"/>
    <property type="project" value="TreeGrafter"/>
</dbReference>
<dbReference type="GO" id="GO:0030509">
    <property type="term" value="P:BMP signaling pathway"/>
    <property type="evidence" value="ECO:0007669"/>
    <property type="project" value="TreeGrafter"/>
</dbReference>
<dbReference type="PANTHER" id="PTHR13703">
    <property type="entry name" value="SMAD"/>
    <property type="match status" value="1"/>
</dbReference>
<keyword evidence="4" id="KW-0862">Zinc</keyword>
<dbReference type="InterPro" id="IPR036578">
    <property type="entry name" value="SMAD_MH1_sf"/>
</dbReference>
<evidence type="ECO:0000256" key="10">
    <source>
        <dbReference type="SAM" id="MobiDB-lite"/>
    </source>
</evidence>
<comment type="similarity">
    <text evidence="1 9">Belongs to the dwarfin/SMAD family.</text>
</comment>
<accession>A0A673VLV6</accession>
<dbReference type="CDD" id="cd10490">
    <property type="entry name" value="MH1_SMAD_1_5_9"/>
    <property type="match status" value="1"/>
</dbReference>
<dbReference type="Ensembl" id="ENSSTUT00000000663.1">
    <property type="protein sequence ID" value="ENSSTUP00000000610.1"/>
    <property type="gene ID" value="ENSSTUG00000000343.1"/>
</dbReference>
<keyword evidence="6" id="KW-0238">DNA-binding</keyword>
<dbReference type="PANTHER" id="PTHR13703:SF36">
    <property type="entry name" value="MOTHERS AGAINST DECAPENTAPLEGIC HOMOLOG 5"/>
    <property type="match status" value="1"/>
</dbReference>
<evidence type="ECO:0000256" key="4">
    <source>
        <dbReference type="ARBA" id="ARBA00022833"/>
    </source>
</evidence>
<keyword evidence="3" id="KW-0479">Metal-binding</keyword>
<dbReference type="AlphaFoldDB" id="A0A673VLV6"/>
<dbReference type="PROSITE" id="PS51076">
    <property type="entry name" value="MH2"/>
    <property type="match status" value="1"/>
</dbReference>
<dbReference type="CDD" id="cd10497">
    <property type="entry name" value="MH2_SMAD_1_5_9"/>
    <property type="match status" value="1"/>
</dbReference>
<feature type="region of interest" description="Disordered" evidence="10">
    <location>
        <begin position="169"/>
        <end position="205"/>
    </location>
</feature>
<keyword evidence="2 9" id="KW-0963">Cytoplasm</keyword>
<evidence type="ECO:0000256" key="7">
    <source>
        <dbReference type="ARBA" id="ARBA00023163"/>
    </source>
</evidence>
<comment type="subcellular location">
    <subcellularLocation>
        <location evidence="9">Cytoplasm</location>
    </subcellularLocation>
    <subcellularLocation>
        <location evidence="9">Nucleus</location>
    </subcellularLocation>
</comment>
<organism evidence="13 14">
    <name type="scientific">Salmo trutta</name>
    <name type="common">Brown trout</name>
    <dbReference type="NCBI Taxonomy" id="8032"/>
    <lineage>
        <taxon>Eukaryota</taxon>
        <taxon>Metazoa</taxon>
        <taxon>Chordata</taxon>
        <taxon>Craniata</taxon>
        <taxon>Vertebrata</taxon>
        <taxon>Euteleostomi</taxon>
        <taxon>Actinopterygii</taxon>
        <taxon>Neopterygii</taxon>
        <taxon>Teleostei</taxon>
        <taxon>Protacanthopterygii</taxon>
        <taxon>Salmoniformes</taxon>
        <taxon>Salmonidae</taxon>
        <taxon>Salmoninae</taxon>
        <taxon>Salmo</taxon>
    </lineage>
</organism>
<dbReference type="GeneTree" id="ENSGT00940000155437"/>
<name>A0A673VLV6_SALTR</name>
<dbReference type="FunFam" id="3.90.520.10:FF:000001">
    <property type="entry name" value="Mothers against decapentaplegic homolog"/>
    <property type="match status" value="1"/>
</dbReference>
<dbReference type="InterPro" id="IPR003619">
    <property type="entry name" value="MAD_homology1_Dwarfin-type"/>
</dbReference>
<dbReference type="GO" id="GO:0005737">
    <property type="term" value="C:cytoplasm"/>
    <property type="evidence" value="ECO:0007669"/>
    <property type="project" value="UniProtKB-SubCell"/>
</dbReference>
<dbReference type="GO" id="GO:0009953">
    <property type="term" value="P:dorsal/ventral pattern formation"/>
    <property type="evidence" value="ECO:0007669"/>
    <property type="project" value="UniProtKB-ARBA"/>
</dbReference>
<evidence type="ECO:0000259" key="11">
    <source>
        <dbReference type="PROSITE" id="PS51075"/>
    </source>
</evidence>
<dbReference type="SMART" id="SM00523">
    <property type="entry name" value="DWA"/>
    <property type="match status" value="1"/>
</dbReference>
<sequence length="432" mass="48600">MTSMSSLFSFTSPAVKRLLGWKQGDEEEKWAEKAVDALVKKLKKKKGAMEDLEKALSSPGQPSKCVTIPRSLDGRLQVSHRKGLPHVIYCRVWRWPDLQSHHELKPLEVCDYPFGSKQKEVCINPYHYKRVESPVLPPVLVPRHSEFNPQHSLLVQFRNMTHNEPHMPLNATFPESFQQHSGGSGSSFPISPNSPYPPSPASSGGVGTYPNSPYCVEQPLHLVPVDVQPVEYEEPSHWCSIVYYELNNRVGEAYHASSTSVLVDGFTDPSNNKNRFCLGLLSNVNRNSTIENTRRHIGKGVHLYYVGGEVYAECLSDTSIFVQSRNCNYHHGFHPTTVCKIPSGCSLKIFNNQEFAQLLAQSVNHGFEAVYELTKMCTIRMSFVKGWGAEYHRQDVTSTPCWIEVHLHGPLQWLDKVLTQMGSPLNPISSVS</sequence>
<reference evidence="13" key="2">
    <citation type="submission" date="2025-09" db="UniProtKB">
        <authorList>
            <consortium name="Ensembl"/>
        </authorList>
    </citation>
    <scope>IDENTIFICATION</scope>
</reference>
<dbReference type="Pfam" id="PF03166">
    <property type="entry name" value="MH2"/>
    <property type="match status" value="1"/>
</dbReference>
<evidence type="ECO:0000256" key="8">
    <source>
        <dbReference type="ARBA" id="ARBA00023242"/>
    </source>
</evidence>
<keyword evidence="7 9" id="KW-0804">Transcription</keyword>
<dbReference type="SUPFAM" id="SSF56366">
    <property type="entry name" value="SMAD MH1 domain"/>
    <property type="match status" value="1"/>
</dbReference>
<keyword evidence="14" id="KW-1185">Reference proteome</keyword>
<dbReference type="GO" id="GO:0000981">
    <property type="term" value="F:DNA-binding transcription factor activity, RNA polymerase II-specific"/>
    <property type="evidence" value="ECO:0007669"/>
    <property type="project" value="TreeGrafter"/>
</dbReference>
<dbReference type="GO" id="GO:0009880">
    <property type="term" value="P:embryonic pattern specification"/>
    <property type="evidence" value="ECO:0007669"/>
    <property type="project" value="UniProtKB-ARBA"/>
</dbReference>
<dbReference type="GO" id="GO:0030154">
    <property type="term" value="P:cell differentiation"/>
    <property type="evidence" value="ECO:0007669"/>
    <property type="project" value="TreeGrafter"/>
</dbReference>
<evidence type="ECO:0000256" key="2">
    <source>
        <dbReference type="ARBA" id="ARBA00022490"/>
    </source>
</evidence>
<evidence type="ECO:0000313" key="13">
    <source>
        <dbReference type="Ensembl" id="ENSSTUP00000000610.1"/>
    </source>
</evidence>
<dbReference type="Gene3D" id="2.60.200.10">
    <property type="match status" value="1"/>
</dbReference>
<dbReference type="GO" id="GO:0046872">
    <property type="term" value="F:metal ion binding"/>
    <property type="evidence" value="ECO:0007669"/>
    <property type="project" value="UniProtKB-KW"/>
</dbReference>
<dbReference type="GO" id="GO:0070411">
    <property type="term" value="F:I-SMAD binding"/>
    <property type="evidence" value="ECO:0007669"/>
    <property type="project" value="TreeGrafter"/>
</dbReference>
<dbReference type="SUPFAM" id="SSF49879">
    <property type="entry name" value="SMAD/FHA domain"/>
    <property type="match status" value="1"/>
</dbReference>
<dbReference type="InterPro" id="IPR008984">
    <property type="entry name" value="SMAD_FHA_dom_sf"/>
</dbReference>
<dbReference type="SMART" id="SM00524">
    <property type="entry name" value="DWB"/>
    <property type="match status" value="1"/>
</dbReference>
<keyword evidence="8 9" id="KW-0539">Nucleus</keyword>
<dbReference type="GO" id="GO:0071144">
    <property type="term" value="C:heteromeric SMAD protein complex"/>
    <property type="evidence" value="ECO:0007669"/>
    <property type="project" value="TreeGrafter"/>
</dbReference>
<evidence type="ECO:0000256" key="1">
    <source>
        <dbReference type="ARBA" id="ARBA00005545"/>
    </source>
</evidence>
<keyword evidence="5 9" id="KW-0805">Transcription regulation</keyword>
<feature type="domain" description="MH1" evidence="11">
    <location>
        <begin position="13"/>
        <end position="137"/>
    </location>
</feature>
<dbReference type="InterPro" id="IPR013790">
    <property type="entry name" value="Dwarfin"/>
</dbReference>